<dbReference type="EMBL" id="CP126446">
    <property type="protein sequence ID" value="WIG00159.1"/>
    <property type="molecule type" value="Genomic_DNA"/>
</dbReference>
<dbReference type="PROSITE" id="PS51257">
    <property type="entry name" value="PROKAR_LIPOPROTEIN"/>
    <property type="match status" value="1"/>
</dbReference>
<feature type="transmembrane region" description="Helical" evidence="1">
    <location>
        <begin position="12"/>
        <end position="32"/>
    </location>
</feature>
<evidence type="ECO:0000313" key="2">
    <source>
        <dbReference type="EMBL" id="WIG00159.1"/>
    </source>
</evidence>
<gene>
    <name evidence="2" type="ORF">QNI29_07865</name>
</gene>
<protein>
    <submittedName>
        <fullName evidence="2">STM3941 family protein</fullName>
    </submittedName>
</protein>
<keyword evidence="1" id="KW-0472">Membrane</keyword>
<organism evidence="2 3">
    <name type="scientific">Pontibacillus chungwhensis</name>
    <dbReference type="NCBI Taxonomy" id="265426"/>
    <lineage>
        <taxon>Bacteria</taxon>
        <taxon>Bacillati</taxon>
        <taxon>Bacillota</taxon>
        <taxon>Bacilli</taxon>
        <taxon>Bacillales</taxon>
        <taxon>Bacillaceae</taxon>
        <taxon>Pontibacillus</taxon>
    </lineage>
</organism>
<reference evidence="2 3" key="1">
    <citation type="submission" date="2023-05" db="EMBL/GenBank/DDBJ databases">
        <title>Comparative genomics reveals the evidence of polycyclic aromatic hydrocarbons degradation in moderately halophilic genus Pontibacillus.</title>
        <authorList>
            <person name="Yang H."/>
            <person name="Qian Z."/>
        </authorList>
    </citation>
    <scope>NUCLEOTIDE SEQUENCE [LARGE SCALE GENOMIC DNA]</scope>
    <source>
        <strain evidence="3">HN14</strain>
    </source>
</reference>
<accession>A0ABY8V3F2</accession>
<feature type="transmembrane region" description="Helical" evidence="1">
    <location>
        <begin position="38"/>
        <end position="58"/>
    </location>
</feature>
<dbReference type="Proteomes" id="UP001236652">
    <property type="component" value="Chromosome"/>
</dbReference>
<keyword evidence="3" id="KW-1185">Reference proteome</keyword>
<sequence>MTFYYSKGKLVSLTVLCFLIGIGCAFVSYFAFTDNELFIGSLVLLASLVLLICGGVYIKKATNTKPYVILTDEQVTLYVTRDEAVHIPYEDIVDVIPYEIHRNRFLGLQLADEERYAKQMPQKVKRLSNMNVKMGYPMYNIMLSQLKDPQGLMEALGTRLERKEMI</sequence>
<dbReference type="RefSeq" id="WP_284526993.1">
    <property type="nucleotide sequence ID" value="NZ_CP126446.1"/>
</dbReference>
<keyword evidence="1" id="KW-1133">Transmembrane helix</keyword>
<dbReference type="InterPro" id="IPR048136">
    <property type="entry name" value="STM3941-like"/>
</dbReference>
<proteinExistence type="predicted"/>
<keyword evidence="1" id="KW-0812">Transmembrane</keyword>
<name>A0ABY8V3F2_9BACI</name>
<dbReference type="NCBIfam" id="NF041635">
    <property type="entry name" value="STM3941_fam"/>
    <property type="match status" value="1"/>
</dbReference>
<evidence type="ECO:0000313" key="3">
    <source>
        <dbReference type="Proteomes" id="UP001236652"/>
    </source>
</evidence>
<evidence type="ECO:0000256" key="1">
    <source>
        <dbReference type="SAM" id="Phobius"/>
    </source>
</evidence>